<dbReference type="Gene3D" id="3.30.420.10">
    <property type="entry name" value="Ribonuclease H-like superfamily/Ribonuclease H"/>
    <property type="match status" value="1"/>
</dbReference>
<reference evidence="4 5" key="1">
    <citation type="submission" date="2024-05" db="EMBL/GenBank/DDBJ databases">
        <title>Haplotype-resolved chromosome-level genome assembly of Huyou (Citrus changshanensis).</title>
        <authorList>
            <person name="Miao C."/>
            <person name="Chen W."/>
            <person name="Wu Y."/>
            <person name="Wang L."/>
            <person name="Zhao S."/>
            <person name="Grierson D."/>
            <person name="Xu C."/>
            <person name="Chen K."/>
        </authorList>
    </citation>
    <scope>NUCLEOTIDE SEQUENCE [LARGE SCALE GENOMIC DNA]</scope>
    <source>
        <strain evidence="4">01-14</strain>
        <tissue evidence="4">Leaf</tissue>
    </source>
</reference>
<feature type="region of interest" description="Disordered" evidence="1">
    <location>
        <begin position="241"/>
        <end position="281"/>
    </location>
</feature>
<dbReference type="InterPro" id="IPR012337">
    <property type="entry name" value="RNaseH-like_sf"/>
</dbReference>
<evidence type="ECO:0000259" key="3">
    <source>
        <dbReference type="PROSITE" id="PS50994"/>
    </source>
</evidence>
<dbReference type="InterPro" id="IPR057670">
    <property type="entry name" value="SH3_retrovirus"/>
</dbReference>
<feature type="transmembrane region" description="Helical" evidence="2">
    <location>
        <begin position="373"/>
        <end position="395"/>
    </location>
</feature>
<evidence type="ECO:0000313" key="4">
    <source>
        <dbReference type="EMBL" id="KAK9176625.1"/>
    </source>
</evidence>
<keyword evidence="5" id="KW-1185">Reference proteome</keyword>
<keyword evidence="2" id="KW-1133">Transmembrane helix</keyword>
<evidence type="ECO:0000256" key="2">
    <source>
        <dbReference type="SAM" id="Phobius"/>
    </source>
</evidence>
<dbReference type="InterPro" id="IPR036397">
    <property type="entry name" value="RNaseH_sf"/>
</dbReference>
<comment type="caution">
    <text evidence="4">The sequence shown here is derived from an EMBL/GenBank/DDBJ whole genome shotgun (WGS) entry which is preliminary data.</text>
</comment>
<dbReference type="PANTHER" id="PTHR42648:SF26">
    <property type="entry name" value="INTEGRASE CATALYTIC DOMAIN-CONTAINING PROTEIN"/>
    <property type="match status" value="1"/>
</dbReference>
<dbReference type="AlphaFoldDB" id="A0AAP0LKQ5"/>
<gene>
    <name evidence="4" type="ORF">WN944_028644</name>
</gene>
<accession>A0AAP0LKQ5</accession>
<dbReference type="SUPFAM" id="SSF53098">
    <property type="entry name" value="Ribonuclease H-like"/>
    <property type="match status" value="1"/>
</dbReference>
<name>A0AAP0LKQ5_9ROSI</name>
<dbReference type="Pfam" id="PF00665">
    <property type="entry name" value="rve"/>
    <property type="match status" value="1"/>
</dbReference>
<keyword evidence="2" id="KW-0472">Membrane</keyword>
<dbReference type="PROSITE" id="PS50994">
    <property type="entry name" value="INTEGRASE"/>
    <property type="match status" value="1"/>
</dbReference>
<dbReference type="GO" id="GO:0003676">
    <property type="term" value="F:nucleic acid binding"/>
    <property type="evidence" value="ECO:0007669"/>
    <property type="project" value="InterPro"/>
</dbReference>
<evidence type="ECO:0000256" key="1">
    <source>
        <dbReference type="SAM" id="MobiDB-lite"/>
    </source>
</evidence>
<dbReference type="GO" id="GO:0015074">
    <property type="term" value="P:DNA integration"/>
    <property type="evidence" value="ECO:0007669"/>
    <property type="project" value="InterPro"/>
</dbReference>
<protein>
    <recommendedName>
        <fullName evidence="3">Integrase catalytic domain-containing protein</fullName>
    </recommendedName>
</protein>
<dbReference type="PANTHER" id="PTHR42648">
    <property type="entry name" value="TRANSPOSASE, PUTATIVE-RELATED"/>
    <property type="match status" value="1"/>
</dbReference>
<dbReference type="InterPro" id="IPR039537">
    <property type="entry name" value="Retrotran_Ty1/copia-like"/>
</dbReference>
<sequence>MEGYKYYISFVDDYTRYCWIFPLVLKSDALGTFKNFKTLVEKQFNLPIKALQSDMGGEFKAFTSFLHQEGIQFRHSCPHTHHQNGVVERKHRHIVETGLTLLAQAQMHVSFWWEAFHTASYLINRMPTTVLNNQSPYQKLFQQLPNYDFLRVFGSACYPLLRPYNQHKLDFHSQKCLFIGYSPLHKGYKCLDKTGRVFIAINVTFNEHEFPYSELFLSFDSLSESDQISSPSFCILHDSSSTQQPPIPSSVPVVPPTPNSISLPQINTPPSPLSSNAHTSIQSSSVASHQPSLPIVPAHPMITRAKAGIFKPKTTSAKATSISISIVKVTSKASIIKISTSIKTTSKASTRIKIFIPVTSSLTLISSTSTSKILIPVTTSIFVPIILIITITFILKVPSLSYISHIVAFSLFTINTLIVFKSSLMCQQHSIGFTQIHGQYICFNVNNNMTVGII</sequence>
<dbReference type="Proteomes" id="UP001428341">
    <property type="component" value="Unassembled WGS sequence"/>
</dbReference>
<feature type="compositionally biased region" description="Pro residues" evidence="1">
    <location>
        <begin position="245"/>
        <end position="258"/>
    </location>
</feature>
<organism evidence="4 5">
    <name type="scientific">Citrus x changshan-huyou</name>
    <dbReference type="NCBI Taxonomy" id="2935761"/>
    <lineage>
        <taxon>Eukaryota</taxon>
        <taxon>Viridiplantae</taxon>
        <taxon>Streptophyta</taxon>
        <taxon>Embryophyta</taxon>
        <taxon>Tracheophyta</taxon>
        <taxon>Spermatophyta</taxon>
        <taxon>Magnoliopsida</taxon>
        <taxon>eudicotyledons</taxon>
        <taxon>Gunneridae</taxon>
        <taxon>Pentapetalae</taxon>
        <taxon>rosids</taxon>
        <taxon>malvids</taxon>
        <taxon>Sapindales</taxon>
        <taxon>Rutaceae</taxon>
        <taxon>Aurantioideae</taxon>
        <taxon>Citrus</taxon>
    </lineage>
</organism>
<keyword evidence="2" id="KW-0812">Transmembrane</keyword>
<feature type="domain" description="Integrase catalytic" evidence="3">
    <location>
        <begin position="1"/>
        <end position="144"/>
    </location>
</feature>
<feature type="transmembrane region" description="Helical" evidence="2">
    <location>
        <begin position="401"/>
        <end position="420"/>
    </location>
</feature>
<dbReference type="EMBL" id="JBCGBO010000025">
    <property type="protein sequence ID" value="KAK9176625.1"/>
    <property type="molecule type" value="Genomic_DNA"/>
</dbReference>
<proteinExistence type="predicted"/>
<dbReference type="Pfam" id="PF25597">
    <property type="entry name" value="SH3_retrovirus"/>
    <property type="match status" value="1"/>
</dbReference>
<dbReference type="InterPro" id="IPR001584">
    <property type="entry name" value="Integrase_cat-core"/>
</dbReference>
<evidence type="ECO:0000313" key="5">
    <source>
        <dbReference type="Proteomes" id="UP001428341"/>
    </source>
</evidence>